<organism evidence="1 2">
    <name type="scientific">Orrella marina</name>
    <dbReference type="NCBI Taxonomy" id="2163011"/>
    <lineage>
        <taxon>Bacteria</taxon>
        <taxon>Pseudomonadati</taxon>
        <taxon>Pseudomonadota</taxon>
        <taxon>Betaproteobacteria</taxon>
        <taxon>Burkholderiales</taxon>
        <taxon>Alcaligenaceae</taxon>
        <taxon>Orrella</taxon>
    </lineage>
</organism>
<proteinExistence type="predicted"/>
<dbReference type="AlphaFoldDB" id="A0A2R4XG59"/>
<dbReference type="Proteomes" id="UP000244571">
    <property type="component" value="Chromosome"/>
</dbReference>
<reference evidence="1 2" key="1">
    <citation type="submission" date="2018-04" db="EMBL/GenBank/DDBJ databases">
        <title>Bordetella sp. HZ20 isolated from seawater.</title>
        <authorList>
            <person name="Sun C."/>
        </authorList>
    </citation>
    <scope>NUCLEOTIDE SEQUENCE [LARGE SCALE GENOMIC DNA]</scope>
    <source>
        <strain evidence="1 2">HZ20</strain>
    </source>
</reference>
<name>A0A2R4XG59_9BURK</name>
<keyword evidence="2" id="KW-1185">Reference proteome</keyword>
<evidence type="ECO:0000313" key="2">
    <source>
        <dbReference type="Proteomes" id="UP000244571"/>
    </source>
</evidence>
<gene>
    <name evidence="1" type="ORF">DBV39_02495</name>
</gene>
<accession>A0A2R4XG59</accession>
<dbReference type="EMBL" id="CP028901">
    <property type="protein sequence ID" value="AWB32771.1"/>
    <property type="molecule type" value="Genomic_DNA"/>
</dbReference>
<protein>
    <submittedName>
        <fullName evidence="1">Uncharacterized protein</fullName>
    </submittedName>
</protein>
<dbReference type="KEGG" id="boz:DBV39_02495"/>
<sequence>MTHILWRVLPLPDPGGRRSTQHVTGDLARVQSDVASVKSAASFWFATQPWTLLTLLYRP</sequence>
<evidence type="ECO:0000313" key="1">
    <source>
        <dbReference type="EMBL" id="AWB32771.1"/>
    </source>
</evidence>